<feature type="repeat" description="ANK" evidence="3">
    <location>
        <begin position="295"/>
        <end position="327"/>
    </location>
</feature>
<dbReference type="Gene3D" id="1.25.40.20">
    <property type="entry name" value="Ankyrin repeat-containing domain"/>
    <property type="match status" value="3"/>
</dbReference>
<dbReference type="PANTHER" id="PTHR24198">
    <property type="entry name" value="ANKYRIN REPEAT AND PROTEIN KINASE DOMAIN-CONTAINING PROTEIN"/>
    <property type="match status" value="1"/>
</dbReference>
<feature type="chain" id="PRO_5004239097" evidence="5">
    <location>
        <begin position="24"/>
        <end position="371"/>
    </location>
</feature>
<dbReference type="SMART" id="SM00248">
    <property type="entry name" value="ANK"/>
    <property type="match status" value="7"/>
</dbReference>
<reference evidence="6" key="2">
    <citation type="journal article" date="2005" name="J. Bacteriol.">
        <title>MtdC, a novel class of methylene tetrahydromethanopterin dehydrogenases.</title>
        <authorList>
            <person name="Vorholt J.A."/>
            <person name="Kalyuzhnaya M.G."/>
            <person name="Hagemeier C.H."/>
            <person name="Lidstrom M.E."/>
            <person name="Chistoserdova L."/>
        </authorList>
    </citation>
    <scope>NUCLEOTIDE SEQUENCE</scope>
</reference>
<dbReference type="PANTHER" id="PTHR24198:SF194">
    <property type="entry name" value="INVERSIN-A"/>
    <property type="match status" value="1"/>
</dbReference>
<keyword evidence="1" id="KW-0677">Repeat</keyword>
<dbReference type="PROSITE" id="PS50088">
    <property type="entry name" value="ANK_REPEAT"/>
    <property type="match status" value="6"/>
</dbReference>
<dbReference type="InterPro" id="IPR036770">
    <property type="entry name" value="Ankyrin_rpt-contain_sf"/>
</dbReference>
<evidence type="ECO:0000256" key="5">
    <source>
        <dbReference type="SAM" id="SignalP"/>
    </source>
</evidence>
<organism evidence="6">
    <name type="scientific">uncultured bacterium BAC10-10</name>
    <dbReference type="NCBI Taxonomy" id="333372"/>
    <lineage>
        <taxon>Bacteria</taxon>
        <taxon>environmental samples</taxon>
    </lineage>
</organism>
<dbReference type="EMBL" id="DQ084250">
    <property type="protein sequence ID" value="AAY89276.1"/>
    <property type="molecule type" value="Genomic_DNA"/>
</dbReference>
<feature type="repeat" description="ANK" evidence="3">
    <location>
        <begin position="56"/>
        <end position="88"/>
    </location>
</feature>
<evidence type="ECO:0000256" key="2">
    <source>
        <dbReference type="ARBA" id="ARBA00023043"/>
    </source>
</evidence>
<proteinExistence type="predicted"/>
<feature type="compositionally biased region" description="Basic and acidic residues" evidence="4">
    <location>
        <begin position="222"/>
        <end position="233"/>
    </location>
</feature>
<evidence type="ECO:0000256" key="4">
    <source>
        <dbReference type="SAM" id="MobiDB-lite"/>
    </source>
</evidence>
<feature type="repeat" description="ANK" evidence="3">
    <location>
        <begin position="89"/>
        <end position="117"/>
    </location>
</feature>
<evidence type="ECO:0000313" key="6">
    <source>
        <dbReference type="EMBL" id="AAY89276.1"/>
    </source>
</evidence>
<protein>
    <submittedName>
        <fullName evidence="6">Uncharacterized protein</fullName>
    </submittedName>
</protein>
<feature type="signal peptide" evidence="5">
    <location>
        <begin position="1"/>
        <end position="23"/>
    </location>
</feature>
<keyword evidence="2 3" id="KW-0040">ANK repeat</keyword>
<dbReference type="PROSITE" id="PS50297">
    <property type="entry name" value="ANK_REP_REGION"/>
    <property type="match status" value="6"/>
</dbReference>
<reference evidence="6" key="1">
    <citation type="journal article" date="2005" name="Appl. Environ. Microbiol.">
        <title>Highly divergent genes for methanopterin-linked C1 transfer reactions in Lake Washington, assessed via metagenomic analysis and mRNA detection.</title>
        <authorList>
            <person name="Kalyuzhnaya M.G."/>
            <person name="Bowerman S."/>
            <person name="Nercessian O."/>
            <person name="Lidstrom M.E."/>
            <person name="Chistoserdova L."/>
        </authorList>
    </citation>
    <scope>NUCLEOTIDE SEQUENCE</scope>
</reference>
<sequence>MSMKRLVGSCAIALLVSMASLGAARSDVADAVMRGDAATVRALLAQKADVNAPQPDGATALHWSVYREDLATTDLLIQAGANPKVANREGATPLSLAALSGNAAIVESLLKAGADPNETLPRGETALMMASRAGSLAVIKALLDRGAQVNAKESLRGTTALMWAADQGHAPAIQLLLEHGADMAARSNPASRGRTAYLGKANDPRKSNKALAAAAAGATAEQIKELSSKDNRDFGTGAARPAAGAPAAGAQPAAEQPAAARRQGAAAGQGAAAQAAAQGGGGGGFGGQDNDLSGGGLTALVYATRANSLDAVKALLAKGADINQTTGYGWSPLLVAAQNRYYQLGAYLLEHGANSNTANKRRLDASVSDGG</sequence>
<feature type="region of interest" description="Disordered" evidence="4">
    <location>
        <begin position="222"/>
        <end position="267"/>
    </location>
</feature>
<dbReference type="PRINTS" id="PR01415">
    <property type="entry name" value="ANKYRIN"/>
</dbReference>
<feature type="repeat" description="ANK" evidence="3">
    <location>
        <begin position="156"/>
        <end position="188"/>
    </location>
</feature>
<dbReference type="InterPro" id="IPR002110">
    <property type="entry name" value="Ankyrin_rpt"/>
</dbReference>
<accession>Q4JIN8</accession>
<feature type="repeat" description="ANK" evidence="3">
    <location>
        <begin position="122"/>
        <end position="154"/>
    </location>
</feature>
<feature type="repeat" description="ANK" evidence="3">
    <location>
        <begin position="328"/>
        <end position="360"/>
    </location>
</feature>
<dbReference type="Pfam" id="PF13637">
    <property type="entry name" value="Ank_4"/>
    <property type="match status" value="1"/>
</dbReference>
<dbReference type="SUPFAM" id="SSF48403">
    <property type="entry name" value="Ankyrin repeat"/>
    <property type="match status" value="2"/>
</dbReference>
<evidence type="ECO:0000256" key="3">
    <source>
        <dbReference type="PROSITE-ProRule" id="PRU00023"/>
    </source>
</evidence>
<evidence type="ECO:0000256" key="1">
    <source>
        <dbReference type="ARBA" id="ARBA00022737"/>
    </source>
</evidence>
<dbReference type="AlphaFoldDB" id="Q4JIN8"/>
<keyword evidence="5" id="KW-0732">Signal</keyword>
<name>Q4JIN8_9BACT</name>
<dbReference type="Pfam" id="PF12796">
    <property type="entry name" value="Ank_2"/>
    <property type="match status" value="2"/>
</dbReference>
<feature type="compositionally biased region" description="Low complexity" evidence="4">
    <location>
        <begin position="237"/>
        <end position="267"/>
    </location>
</feature>